<feature type="domain" description="Response regulatory" evidence="6">
    <location>
        <begin position="415"/>
        <end position="531"/>
    </location>
</feature>
<dbReference type="EMBL" id="BOPV01000001">
    <property type="protein sequence ID" value="GIL41515.1"/>
    <property type="molecule type" value="Genomic_DNA"/>
</dbReference>
<dbReference type="SMART" id="SM00448">
    <property type="entry name" value="REC"/>
    <property type="match status" value="1"/>
</dbReference>
<dbReference type="CDD" id="cd00082">
    <property type="entry name" value="HisKA"/>
    <property type="match status" value="1"/>
</dbReference>
<dbReference type="GO" id="GO:0000155">
    <property type="term" value="F:phosphorelay sensor kinase activity"/>
    <property type="evidence" value="ECO:0007669"/>
    <property type="project" value="InterPro"/>
</dbReference>
<dbReference type="SUPFAM" id="SSF52172">
    <property type="entry name" value="CheY-like"/>
    <property type="match status" value="1"/>
</dbReference>
<comment type="catalytic activity">
    <reaction evidence="1">
        <text>ATP + protein L-histidine = ADP + protein N-phospho-L-histidine.</text>
        <dbReference type="EC" id="2.7.13.3"/>
    </reaction>
</comment>
<dbReference type="NCBIfam" id="TIGR00229">
    <property type="entry name" value="sensory_box"/>
    <property type="match status" value="1"/>
</dbReference>
<evidence type="ECO:0000313" key="8">
    <source>
        <dbReference type="EMBL" id="GIL41515.1"/>
    </source>
</evidence>
<proteinExistence type="predicted"/>
<keyword evidence="3 4" id="KW-0597">Phosphoprotein</keyword>
<evidence type="ECO:0000256" key="1">
    <source>
        <dbReference type="ARBA" id="ARBA00000085"/>
    </source>
</evidence>
<dbReference type="Pfam" id="PF08448">
    <property type="entry name" value="PAS_4"/>
    <property type="match status" value="1"/>
</dbReference>
<dbReference type="PRINTS" id="PR00344">
    <property type="entry name" value="BCTRLSENSOR"/>
</dbReference>
<dbReference type="InterPro" id="IPR001789">
    <property type="entry name" value="Sig_transdc_resp-reg_receiver"/>
</dbReference>
<dbReference type="InterPro" id="IPR003661">
    <property type="entry name" value="HisK_dim/P_dom"/>
</dbReference>
<reference evidence="8" key="1">
    <citation type="submission" date="2021-02" db="EMBL/GenBank/DDBJ databases">
        <title>Genome sequence of Rhodospirillales sp. strain TMPK1 isolated from soil.</title>
        <authorList>
            <person name="Nakai R."/>
            <person name="Kusada H."/>
            <person name="Tamaki H."/>
        </authorList>
    </citation>
    <scope>NUCLEOTIDE SEQUENCE</scope>
    <source>
        <strain evidence="8">TMPK1</strain>
    </source>
</reference>
<dbReference type="InterPro" id="IPR003594">
    <property type="entry name" value="HATPase_dom"/>
</dbReference>
<protein>
    <recommendedName>
        <fullName evidence="2">histidine kinase</fullName>
        <ecNumber evidence="2">2.7.13.3</ecNumber>
    </recommendedName>
</protein>
<dbReference type="Gene3D" id="3.40.50.2300">
    <property type="match status" value="1"/>
</dbReference>
<comment type="caution">
    <text evidence="8">The sequence shown here is derived from an EMBL/GenBank/DDBJ whole genome shotgun (WGS) entry which is preliminary data.</text>
</comment>
<dbReference type="InterPro" id="IPR004358">
    <property type="entry name" value="Sig_transdc_His_kin-like_C"/>
</dbReference>
<dbReference type="InterPro" id="IPR011006">
    <property type="entry name" value="CheY-like_superfamily"/>
</dbReference>
<dbReference type="InterPro" id="IPR005467">
    <property type="entry name" value="His_kinase_dom"/>
</dbReference>
<name>A0A8S8XK01_9PROT</name>
<dbReference type="PANTHER" id="PTHR43065:SF42">
    <property type="entry name" value="TWO-COMPONENT SENSOR PPRA"/>
    <property type="match status" value="1"/>
</dbReference>
<dbReference type="PROSITE" id="PS50112">
    <property type="entry name" value="PAS"/>
    <property type="match status" value="1"/>
</dbReference>
<sequence length="537" mass="59007">MSLFDRWFRREPAPPFAGDLRRALEQAQRRFERFFDIAPVGILLLDRAGTVTETNLAMTRMLGMPGGGLAGKRLIELLESKGAGELVTALAEIQDGAERAEPFEVRLVGEGRNVVVQLFARRAGSEIDGREGGLVLHAVDLTEQKNLETQFAQSQKMQAVGQLAGGIAHDFNNLLTAMIGFCDLLLLRHKPGDPSFGDIMQIKQNANRAANLVRQLLAFSRQQTLQPRVIDVTDVLAELSHLLRRLIGENIDLDLVHGRELGLVKVDQGQLEQVLINLVVNARDAMPTGGRLQVRTSNLETAHAQLKGLDEMPPGRWVTIQVSDTGIGIARENLTRIFEPFFSTKEVGAGTGLGLSTVYGIVRQTGGYVQVDSQLGHGARFTIYLPRHADTVTPEPPPVEAAESRSSADLTGVGGILLVEDEDAVRTFSARALRNKGYKVWEANSGETALEIFEQEQAQIDLVVTDVIMPQMDGPTMARRVREVNPEIKVIFISGYTEDRFRQHLDVDAGTHFLAKPFSLKQLAGKVKEVMTGEIDS</sequence>
<dbReference type="InterPro" id="IPR036890">
    <property type="entry name" value="HATPase_C_sf"/>
</dbReference>
<dbReference type="Gene3D" id="3.30.565.10">
    <property type="entry name" value="Histidine kinase-like ATPase, C-terminal domain"/>
    <property type="match status" value="1"/>
</dbReference>
<dbReference type="SUPFAM" id="SSF55874">
    <property type="entry name" value="ATPase domain of HSP90 chaperone/DNA topoisomerase II/histidine kinase"/>
    <property type="match status" value="1"/>
</dbReference>
<dbReference type="Gene3D" id="1.10.287.130">
    <property type="match status" value="1"/>
</dbReference>
<accession>A0A8S8XK01</accession>
<dbReference type="PANTHER" id="PTHR43065">
    <property type="entry name" value="SENSOR HISTIDINE KINASE"/>
    <property type="match status" value="1"/>
</dbReference>
<dbReference type="SUPFAM" id="SSF55785">
    <property type="entry name" value="PYP-like sensor domain (PAS domain)"/>
    <property type="match status" value="1"/>
</dbReference>
<dbReference type="InterPro" id="IPR036097">
    <property type="entry name" value="HisK_dim/P_sf"/>
</dbReference>
<organism evidence="8 9">
    <name type="scientific">Roseiterribacter gracilis</name>
    <dbReference type="NCBI Taxonomy" id="2812848"/>
    <lineage>
        <taxon>Bacteria</taxon>
        <taxon>Pseudomonadati</taxon>
        <taxon>Pseudomonadota</taxon>
        <taxon>Alphaproteobacteria</taxon>
        <taxon>Rhodospirillales</taxon>
        <taxon>Roseiterribacteraceae</taxon>
        <taxon>Roseiterribacter</taxon>
    </lineage>
</organism>
<keyword evidence="9" id="KW-1185">Reference proteome</keyword>
<evidence type="ECO:0000313" key="9">
    <source>
        <dbReference type="Proteomes" id="UP000681075"/>
    </source>
</evidence>
<dbReference type="PROSITE" id="PS50109">
    <property type="entry name" value="HIS_KIN"/>
    <property type="match status" value="1"/>
</dbReference>
<feature type="modified residue" description="4-aspartylphosphate" evidence="4">
    <location>
        <position position="466"/>
    </location>
</feature>
<dbReference type="EC" id="2.7.13.3" evidence="2"/>
<dbReference type="PROSITE" id="PS50110">
    <property type="entry name" value="RESPONSE_REGULATORY"/>
    <property type="match status" value="1"/>
</dbReference>
<dbReference type="InterPro" id="IPR013656">
    <property type="entry name" value="PAS_4"/>
</dbReference>
<dbReference type="SUPFAM" id="SSF47384">
    <property type="entry name" value="Homodimeric domain of signal transducing histidine kinase"/>
    <property type="match status" value="1"/>
</dbReference>
<dbReference type="Gene3D" id="3.30.450.20">
    <property type="entry name" value="PAS domain"/>
    <property type="match status" value="1"/>
</dbReference>
<evidence type="ECO:0000259" key="5">
    <source>
        <dbReference type="PROSITE" id="PS50109"/>
    </source>
</evidence>
<dbReference type="SMART" id="SM00091">
    <property type="entry name" value="PAS"/>
    <property type="match status" value="1"/>
</dbReference>
<dbReference type="InterPro" id="IPR000014">
    <property type="entry name" value="PAS"/>
</dbReference>
<evidence type="ECO:0000259" key="7">
    <source>
        <dbReference type="PROSITE" id="PS50112"/>
    </source>
</evidence>
<dbReference type="SMART" id="SM00388">
    <property type="entry name" value="HisKA"/>
    <property type="match status" value="1"/>
</dbReference>
<dbReference type="CDD" id="cd00130">
    <property type="entry name" value="PAS"/>
    <property type="match status" value="1"/>
</dbReference>
<dbReference type="Pfam" id="PF00072">
    <property type="entry name" value="Response_reg"/>
    <property type="match status" value="1"/>
</dbReference>
<gene>
    <name evidence="8" type="ORF">TMPK1_37520</name>
</gene>
<evidence type="ECO:0000256" key="3">
    <source>
        <dbReference type="ARBA" id="ARBA00022553"/>
    </source>
</evidence>
<feature type="domain" description="Histidine kinase" evidence="5">
    <location>
        <begin position="166"/>
        <end position="389"/>
    </location>
</feature>
<dbReference type="AlphaFoldDB" id="A0A8S8XK01"/>
<dbReference type="InterPro" id="IPR035965">
    <property type="entry name" value="PAS-like_dom_sf"/>
</dbReference>
<dbReference type="RefSeq" id="WP_420245021.1">
    <property type="nucleotide sequence ID" value="NZ_BOPV01000001.1"/>
</dbReference>
<evidence type="ECO:0000256" key="2">
    <source>
        <dbReference type="ARBA" id="ARBA00012438"/>
    </source>
</evidence>
<evidence type="ECO:0000259" key="6">
    <source>
        <dbReference type="PROSITE" id="PS50110"/>
    </source>
</evidence>
<dbReference type="Proteomes" id="UP000681075">
    <property type="component" value="Unassembled WGS sequence"/>
</dbReference>
<evidence type="ECO:0000256" key="4">
    <source>
        <dbReference type="PROSITE-ProRule" id="PRU00169"/>
    </source>
</evidence>
<dbReference type="Pfam" id="PF02518">
    <property type="entry name" value="HATPase_c"/>
    <property type="match status" value="1"/>
</dbReference>
<dbReference type="Pfam" id="PF00512">
    <property type="entry name" value="HisKA"/>
    <property type="match status" value="1"/>
</dbReference>
<dbReference type="SMART" id="SM00387">
    <property type="entry name" value="HATPase_c"/>
    <property type="match status" value="1"/>
</dbReference>
<dbReference type="FunFam" id="1.10.287.130:FF:000037">
    <property type="entry name" value="Hybrid sensor histidine kinase/response regulator"/>
    <property type="match status" value="1"/>
</dbReference>
<feature type="domain" description="PAS" evidence="7">
    <location>
        <begin position="27"/>
        <end position="97"/>
    </location>
</feature>